<keyword evidence="2" id="KW-0732">Signal</keyword>
<evidence type="ECO:0000313" key="4">
    <source>
        <dbReference type="Proteomes" id="UP001500974"/>
    </source>
</evidence>
<keyword evidence="4" id="KW-1185">Reference proteome</keyword>
<dbReference type="EMBL" id="BAAAON010000003">
    <property type="protein sequence ID" value="GAA2177406.1"/>
    <property type="molecule type" value="Genomic_DNA"/>
</dbReference>
<feature type="region of interest" description="Disordered" evidence="1">
    <location>
        <begin position="115"/>
        <end position="159"/>
    </location>
</feature>
<evidence type="ECO:0000256" key="2">
    <source>
        <dbReference type="SAM" id="SignalP"/>
    </source>
</evidence>
<dbReference type="Proteomes" id="UP001500974">
    <property type="component" value="Unassembled WGS sequence"/>
</dbReference>
<proteinExistence type="predicted"/>
<accession>A0ABN3B0E0</accession>
<comment type="caution">
    <text evidence="3">The sequence shown here is derived from an EMBL/GenBank/DDBJ whole genome shotgun (WGS) entry which is preliminary data.</text>
</comment>
<reference evidence="3 4" key="1">
    <citation type="journal article" date="2019" name="Int. J. Syst. Evol. Microbiol.">
        <title>The Global Catalogue of Microorganisms (GCM) 10K type strain sequencing project: providing services to taxonomists for standard genome sequencing and annotation.</title>
        <authorList>
            <consortium name="The Broad Institute Genomics Platform"/>
            <consortium name="The Broad Institute Genome Sequencing Center for Infectious Disease"/>
            <person name="Wu L."/>
            <person name="Ma J."/>
        </authorList>
    </citation>
    <scope>NUCLEOTIDE SEQUENCE [LARGE SCALE GENOMIC DNA]</scope>
    <source>
        <strain evidence="3 4">JCM 14917</strain>
    </source>
</reference>
<name>A0ABN3B0E0_9MICC</name>
<feature type="signal peptide" evidence="2">
    <location>
        <begin position="1"/>
        <end position="27"/>
    </location>
</feature>
<feature type="chain" id="PRO_5047119737" evidence="2">
    <location>
        <begin position="28"/>
        <end position="217"/>
    </location>
</feature>
<organism evidence="3 4">
    <name type="scientific">Arthrobacter parietis</name>
    <dbReference type="NCBI Taxonomy" id="271434"/>
    <lineage>
        <taxon>Bacteria</taxon>
        <taxon>Bacillati</taxon>
        <taxon>Actinomycetota</taxon>
        <taxon>Actinomycetes</taxon>
        <taxon>Micrococcales</taxon>
        <taxon>Micrococcaceae</taxon>
        <taxon>Arthrobacter</taxon>
    </lineage>
</organism>
<sequence length="217" mass="22263">MVDMAVRSAALVGGALLAALFTSGCMAVEENPLDVNSPRSQENVSAVQQTVADFGDDPLNLAENGATLCATQPDIGYQEFTVLVHNEALETFTLDDVTLQNPEGLTLVSAEVSTANREGHHKAHGEDDGGAHGTHSAEPAPAAPSETAEPAGPVEPVPAEGYNITTHEYVNLVVTVSIAGGVDGGTSQGVSVAYSAGGQEFTGTHPLAIELNRESCA</sequence>
<gene>
    <name evidence="3" type="ORF">GCM10009784_27950</name>
</gene>
<feature type="compositionally biased region" description="Low complexity" evidence="1">
    <location>
        <begin position="137"/>
        <end position="159"/>
    </location>
</feature>
<dbReference type="PROSITE" id="PS51257">
    <property type="entry name" value="PROKAR_LIPOPROTEIN"/>
    <property type="match status" value="1"/>
</dbReference>
<evidence type="ECO:0000256" key="1">
    <source>
        <dbReference type="SAM" id="MobiDB-lite"/>
    </source>
</evidence>
<evidence type="ECO:0000313" key="3">
    <source>
        <dbReference type="EMBL" id="GAA2177406.1"/>
    </source>
</evidence>
<protein>
    <submittedName>
        <fullName evidence="3">Uncharacterized protein</fullName>
    </submittedName>
</protein>